<dbReference type="EMBL" id="SSOP01000006">
    <property type="protein sequence ID" value="KAB5595803.1"/>
    <property type="molecule type" value="Genomic_DNA"/>
</dbReference>
<keyword evidence="2" id="KW-1185">Reference proteome</keyword>
<organism evidence="1 2">
    <name type="scientific">Ceratobasidium theobromae</name>
    <dbReference type="NCBI Taxonomy" id="1582974"/>
    <lineage>
        <taxon>Eukaryota</taxon>
        <taxon>Fungi</taxon>
        <taxon>Dikarya</taxon>
        <taxon>Basidiomycota</taxon>
        <taxon>Agaricomycotina</taxon>
        <taxon>Agaricomycetes</taxon>
        <taxon>Cantharellales</taxon>
        <taxon>Ceratobasidiaceae</taxon>
        <taxon>Ceratobasidium</taxon>
    </lineage>
</organism>
<evidence type="ECO:0008006" key="3">
    <source>
        <dbReference type="Google" id="ProtNLM"/>
    </source>
</evidence>
<sequence length="355" mass="39771">MAIVNDLQQFSQTKLPVEIFEHIADYLVTFVSPGVNNSGSICSRKPFFSEVAGFMGASLMLHNIGMSRWVEVITIRAPEDWEVVLRFFNTVSCLDGAFGSGVSDSILAQFPHLRTVSIDAHSDVYRNPSGRFSYRDVFTSLPVSLVCLEITHAHGPDLRIIEMARTYCPNLETLRLGRCTMFNRHLTCDFWSGFPFDHDAYIASDGTNEYALSVSQEMISLKKLKNLRLGVYLIPSTAVLAHRAYHVQNQPEPAHIQWHQALIDLGIADARQPPNPALLISLYHQKPEPNFGPNSCTLCHDAFFNQSKNAEQNASVVMKENIPSLETVEWMDWFSPSHLGASSYTVSSLTEAHVH</sequence>
<proteinExistence type="predicted"/>
<accession>A0A5N5QW67</accession>
<dbReference type="Proteomes" id="UP000383932">
    <property type="component" value="Unassembled WGS sequence"/>
</dbReference>
<evidence type="ECO:0000313" key="2">
    <source>
        <dbReference type="Proteomes" id="UP000383932"/>
    </source>
</evidence>
<dbReference type="OrthoDB" id="3175501at2759"/>
<dbReference type="AlphaFoldDB" id="A0A5N5QW67"/>
<reference evidence="1 2" key="1">
    <citation type="journal article" date="2019" name="Fungal Biol. Biotechnol.">
        <title>Draft genome sequence of fastidious pathogen Ceratobasidium theobromae, which causes vascular-streak dieback in Theobroma cacao.</title>
        <authorList>
            <person name="Ali S.S."/>
            <person name="Asman A."/>
            <person name="Shao J."/>
            <person name="Firmansyah A.P."/>
            <person name="Susilo A.W."/>
            <person name="Rosmana A."/>
            <person name="McMahon P."/>
            <person name="Junaid M."/>
            <person name="Guest D."/>
            <person name="Kheng T.Y."/>
            <person name="Meinhardt L.W."/>
            <person name="Bailey B.A."/>
        </authorList>
    </citation>
    <scope>NUCLEOTIDE SEQUENCE [LARGE SCALE GENOMIC DNA]</scope>
    <source>
        <strain evidence="1 2">CT2</strain>
    </source>
</reference>
<gene>
    <name evidence="1" type="ORF">CTheo_816</name>
</gene>
<comment type="caution">
    <text evidence="1">The sequence shown here is derived from an EMBL/GenBank/DDBJ whole genome shotgun (WGS) entry which is preliminary data.</text>
</comment>
<name>A0A5N5QW67_9AGAM</name>
<protein>
    <recommendedName>
        <fullName evidence="3">F-box-like domain containing protein</fullName>
    </recommendedName>
</protein>
<evidence type="ECO:0000313" key="1">
    <source>
        <dbReference type="EMBL" id="KAB5595803.1"/>
    </source>
</evidence>